<dbReference type="EMBL" id="JAUSTP010000006">
    <property type="protein sequence ID" value="MDQ0189354.1"/>
    <property type="molecule type" value="Genomic_DNA"/>
</dbReference>
<evidence type="ECO:0000256" key="2">
    <source>
        <dbReference type="ARBA" id="ARBA00022448"/>
    </source>
</evidence>
<dbReference type="RefSeq" id="WP_274456009.1">
    <property type="nucleotide sequence ID" value="NZ_CP067097.1"/>
</dbReference>
<evidence type="ECO:0000259" key="8">
    <source>
        <dbReference type="PROSITE" id="PS50850"/>
    </source>
</evidence>
<evidence type="ECO:0000256" key="3">
    <source>
        <dbReference type="ARBA" id="ARBA00022692"/>
    </source>
</evidence>
<organism evidence="9 10">
    <name type="scientific">Alicyclobacillus cycloheptanicus</name>
    <dbReference type="NCBI Taxonomy" id="1457"/>
    <lineage>
        <taxon>Bacteria</taxon>
        <taxon>Bacillati</taxon>
        <taxon>Bacillota</taxon>
        <taxon>Bacilli</taxon>
        <taxon>Bacillales</taxon>
        <taxon>Alicyclobacillaceae</taxon>
        <taxon>Alicyclobacillus</taxon>
    </lineage>
</organism>
<dbReference type="CDD" id="cd17325">
    <property type="entry name" value="MFS_MdtG_SLC18_like"/>
    <property type="match status" value="1"/>
</dbReference>
<accession>A0ABT9XGD3</accession>
<dbReference type="Pfam" id="PF07690">
    <property type="entry name" value="MFS_1"/>
    <property type="match status" value="2"/>
</dbReference>
<dbReference type="PANTHER" id="PTHR23520:SF5">
    <property type="entry name" value="TRANSPORTER, PUTATIVE (AFU_ORTHOLOGUE AFUA_3G04000)-RELATED"/>
    <property type="match status" value="1"/>
</dbReference>
<keyword evidence="2" id="KW-0813">Transport</keyword>
<feature type="transmembrane region" description="Helical" evidence="7">
    <location>
        <begin position="44"/>
        <end position="66"/>
    </location>
</feature>
<feature type="transmembrane region" description="Helical" evidence="7">
    <location>
        <begin position="272"/>
        <end position="293"/>
    </location>
</feature>
<feature type="transmembrane region" description="Helical" evidence="7">
    <location>
        <begin position="146"/>
        <end position="165"/>
    </location>
</feature>
<dbReference type="Proteomes" id="UP001232973">
    <property type="component" value="Unassembled WGS sequence"/>
</dbReference>
<comment type="subcellular location">
    <subcellularLocation>
        <location evidence="1">Cell membrane</location>
        <topology evidence="1">Multi-pass membrane protein</topology>
    </subcellularLocation>
</comment>
<feature type="transmembrane region" description="Helical" evidence="7">
    <location>
        <begin position="385"/>
        <end position="406"/>
    </location>
</feature>
<feature type="transmembrane region" description="Helical" evidence="7">
    <location>
        <begin position="305"/>
        <end position="332"/>
    </location>
</feature>
<dbReference type="PANTHER" id="PTHR23520">
    <property type="entry name" value="TRANSPORTER, PUTATIVE (AFU_ORTHOLOGUE AFUA_3G04000)-RELATED"/>
    <property type="match status" value="1"/>
</dbReference>
<evidence type="ECO:0000256" key="4">
    <source>
        <dbReference type="ARBA" id="ARBA00022989"/>
    </source>
</evidence>
<dbReference type="InterPro" id="IPR036259">
    <property type="entry name" value="MFS_trans_sf"/>
</dbReference>
<feature type="transmembrane region" description="Helical" evidence="7">
    <location>
        <begin position="78"/>
        <end position="106"/>
    </location>
</feature>
<keyword evidence="5 7" id="KW-0472">Membrane</keyword>
<dbReference type="InterPro" id="IPR020846">
    <property type="entry name" value="MFS_dom"/>
</dbReference>
<evidence type="ECO:0000256" key="1">
    <source>
        <dbReference type="ARBA" id="ARBA00004651"/>
    </source>
</evidence>
<gene>
    <name evidence="9" type="ORF">J2S03_001174</name>
</gene>
<reference evidence="9 10" key="1">
    <citation type="submission" date="2023-07" db="EMBL/GenBank/DDBJ databases">
        <title>Genomic Encyclopedia of Type Strains, Phase IV (KMG-IV): sequencing the most valuable type-strain genomes for metagenomic binning, comparative biology and taxonomic classification.</title>
        <authorList>
            <person name="Goeker M."/>
        </authorList>
    </citation>
    <scope>NUCLEOTIDE SEQUENCE [LARGE SCALE GENOMIC DNA]</scope>
    <source>
        <strain evidence="9 10">DSM 4006</strain>
    </source>
</reference>
<evidence type="ECO:0000313" key="9">
    <source>
        <dbReference type="EMBL" id="MDQ0189354.1"/>
    </source>
</evidence>
<comment type="caution">
    <text evidence="9">The sequence shown here is derived from an EMBL/GenBank/DDBJ whole genome shotgun (WGS) entry which is preliminary data.</text>
</comment>
<keyword evidence="4 7" id="KW-1133">Transmembrane helix</keyword>
<dbReference type="SUPFAM" id="SSF103473">
    <property type="entry name" value="MFS general substrate transporter"/>
    <property type="match status" value="1"/>
</dbReference>
<dbReference type="InterPro" id="IPR011701">
    <property type="entry name" value="MFS"/>
</dbReference>
<evidence type="ECO:0000256" key="7">
    <source>
        <dbReference type="SAM" id="Phobius"/>
    </source>
</evidence>
<evidence type="ECO:0000256" key="6">
    <source>
        <dbReference type="SAM" id="MobiDB-lite"/>
    </source>
</evidence>
<keyword evidence="3 7" id="KW-0812">Transmembrane</keyword>
<evidence type="ECO:0000256" key="5">
    <source>
        <dbReference type="ARBA" id="ARBA00023136"/>
    </source>
</evidence>
<evidence type="ECO:0000313" key="10">
    <source>
        <dbReference type="Proteomes" id="UP001232973"/>
    </source>
</evidence>
<protein>
    <submittedName>
        <fullName evidence="9">MFS family permease</fullName>
    </submittedName>
</protein>
<proteinExistence type="predicted"/>
<sequence>MLLRRYKDKTVLHLQIARTLRSITQGIAVVDLTLYLKDLHWSGAAIGAVMSAAGLVGAALILLVGIMSDRLGRKPFLIVYEILTAIAALLMVFTTQPVILTLIIVLTGFGRGQNGAAGPFTPAEQAWMAARVPQSERGSVFSTNTALGFFGMAIGALVAGTPSLWREQLPGALGFHPLFVLMFLISLACVTVIATAPTGKTVDTASTHTRNPAPPAPALSNKATESTIRRQENRNMAKLAAVNVLNGLAIGFMGPMMSYWFSTKFGVSSSEIGTTLAVSFLLTALSSLITGFLTRRFGMVRSVVWLQLFGIAMVILLPLAPTFWLASAIYVIRSAFSRGTQGARSALSSSLTRDQRRGFSVSMNSLAMRLPSAIGPTLSGTMLDAGIFTVPFLITGALQLCSTLLYGRLFRGFDVHGSDEERPAHPDDQRKEST</sequence>
<feature type="region of interest" description="Disordered" evidence="6">
    <location>
        <begin position="202"/>
        <end position="225"/>
    </location>
</feature>
<name>A0ABT9XGD3_9BACL</name>
<keyword evidence="10" id="KW-1185">Reference proteome</keyword>
<feature type="transmembrane region" description="Helical" evidence="7">
    <location>
        <begin position="239"/>
        <end position="260"/>
    </location>
</feature>
<feature type="domain" description="Major facilitator superfamily (MFS) profile" evidence="8">
    <location>
        <begin position="10"/>
        <end position="414"/>
    </location>
</feature>
<dbReference type="PROSITE" id="PS50850">
    <property type="entry name" value="MFS"/>
    <property type="match status" value="1"/>
</dbReference>
<feature type="transmembrane region" description="Helical" evidence="7">
    <location>
        <begin position="177"/>
        <end position="196"/>
    </location>
</feature>
<dbReference type="Gene3D" id="1.20.1250.20">
    <property type="entry name" value="MFS general substrate transporter like domains"/>
    <property type="match status" value="2"/>
</dbReference>